<dbReference type="SUPFAM" id="SSF54675">
    <property type="entry name" value="Nicotinate/Quinolinate PRTase N-terminal domain-like"/>
    <property type="match status" value="1"/>
</dbReference>
<evidence type="ECO:0000256" key="1">
    <source>
        <dbReference type="ARBA" id="ARBA00022679"/>
    </source>
</evidence>
<evidence type="ECO:0000256" key="2">
    <source>
        <dbReference type="SAM" id="MobiDB-lite"/>
    </source>
</evidence>
<dbReference type="UniPathway" id="UPA00253">
    <property type="reaction ID" value="UER00457"/>
</dbReference>
<dbReference type="GO" id="GO:0009435">
    <property type="term" value="P:NAD+ biosynthetic process"/>
    <property type="evidence" value="ECO:0007669"/>
    <property type="project" value="UniProtKB-UniPathway"/>
</dbReference>
<gene>
    <name evidence="5" type="ordered locus">Mboo_0766</name>
</gene>
<dbReference type="InterPro" id="IPR035809">
    <property type="entry name" value="NAPRTase_arc-type"/>
</dbReference>
<accession>A7I6C3</accession>
<dbReference type="Gene3D" id="3.90.1170.20">
    <property type="entry name" value="Quinolinate phosphoribosyl transferase, N-terminal domain"/>
    <property type="match status" value="1"/>
</dbReference>
<protein>
    <submittedName>
        <fullName evidence="5">Quinolinate phosphoribosyl transferase</fullName>
    </submittedName>
</protein>
<dbReference type="InterPro" id="IPR002638">
    <property type="entry name" value="Quinolinate_PRibosylTrfase_C"/>
</dbReference>
<dbReference type="OrthoDB" id="371831at2157"/>
<keyword evidence="1 5" id="KW-0808">Transferase</keyword>
<dbReference type="GO" id="GO:0004516">
    <property type="term" value="F:nicotinate phosphoribosyltransferase activity"/>
    <property type="evidence" value="ECO:0007669"/>
    <property type="project" value="UniProtKB-EC"/>
</dbReference>
<feature type="domain" description="Quinolinate phosphoribosyl transferase C-terminal" evidence="3">
    <location>
        <begin position="113"/>
        <end position="296"/>
    </location>
</feature>
<dbReference type="SUPFAM" id="SSF51690">
    <property type="entry name" value="Nicotinate/Quinolinate PRTase C-terminal domain-like"/>
    <property type="match status" value="1"/>
</dbReference>
<evidence type="ECO:0000313" key="6">
    <source>
        <dbReference type="Proteomes" id="UP000002408"/>
    </source>
</evidence>
<dbReference type="GeneID" id="5410324"/>
<name>A7I6C3_METB6</name>
<dbReference type="InterPro" id="IPR013785">
    <property type="entry name" value="Aldolase_TIM"/>
</dbReference>
<reference evidence="6" key="1">
    <citation type="journal article" date="2015" name="Microbiology">
        <title>Genome of Methanoregula boonei 6A8 reveals adaptations to oligotrophic peatland environments.</title>
        <authorList>
            <person name="Braeuer S."/>
            <person name="Cadillo-Quiroz H."/>
            <person name="Kyrpides N."/>
            <person name="Woyke T."/>
            <person name="Goodwin L."/>
            <person name="Detter C."/>
            <person name="Podell S."/>
            <person name="Yavitt J.B."/>
            <person name="Zinder S.H."/>
        </authorList>
    </citation>
    <scope>NUCLEOTIDE SEQUENCE [LARGE SCALE GENOMIC DNA]</scope>
    <source>
        <strain evidence="6">DSM 21154 / JCM 14090 / 6A8</strain>
    </source>
</reference>
<dbReference type="InterPro" id="IPR053190">
    <property type="entry name" value="NAPRTase-like"/>
</dbReference>
<dbReference type="EMBL" id="CP000780">
    <property type="protein sequence ID" value="ABS55284.1"/>
    <property type="molecule type" value="Genomic_DNA"/>
</dbReference>
<feature type="compositionally biased region" description="Basic and acidic residues" evidence="2">
    <location>
        <begin position="371"/>
        <end position="384"/>
    </location>
</feature>
<sequence>MGMFDTVSDETIKRGECTDIYFVRTEEVLAREKINPLVSMEVTAAALPDTWGIVCGMADVIALLEGLPVMVDAMPEGTLFFAGEPVLRITGRYRDFCRYETAILGFLCHASGIASATAHIMCESKGRPVYSFGSRRQHPAIATMIERAAWIGGADGVSNTCAPAGMPVVGTMPHAMVMCFSVPDDAWRAFDRDAPKEVPRIMLCDTYCDEKTESLRAAACGATAVRLDTPRSRRGNMRAIIEEVRWELDSHGYPQVKIFLSGGVTKEDVILYRDCVDAFGIGGAIANAPVIDFALDIVEIEGKPKAKRGKRSGRKQVYELVCGKHRTLPLGQVPPANAIPLLQPCIVDGRIVHKADLQVARKKVLAWIGHASKEGEATKEPEKKNGKHNPPRKAPAAPKA</sequence>
<evidence type="ECO:0000259" key="4">
    <source>
        <dbReference type="Pfam" id="PF02749"/>
    </source>
</evidence>
<dbReference type="CDD" id="cd01571">
    <property type="entry name" value="NAPRTase_B"/>
    <property type="match status" value="1"/>
</dbReference>
<evidence type="ECO:0000313" key="5">
    <source>
        <dbReference type="EMBL" id="ABS55284.1"/>
    </source>
</evidence>
<dbReference type="STRING" id="456442.Mboo_0766"/>
<dbReference type="InterPro" id="IPR022412">
    <property type="entry name" value="Quinolinate_PRibosylTrfase_N"/>
</dbReference>
<feature type="region of interest" description="Disordered" evidence="2">
    <location>
        <begin position="371"/>
        <end position="400"/>
    </location>
</feature>
<dbReference type="AlphaFoldDB" id="A7I6C3"/>
<dbReference type="InterPro" id="IPR037128">
    <property type="entry name" value="Quinolinate_PRibosylTase_N_sf"/>
</dbReference>
<dbReference type="PANTHER" id="PTHR43202:SF1">
    <property type="entry name" value="NICOTINATE PHOSPHORIBOSYLTRANSFERASE"/>
    <property type="match status" value="1"/>
</dbReference>
<dbReference type="Pfam" id="PF01729">
    <property type="entry name" value="QRPTase_C"/>
    <property type="match status" value="1"/>
</dbReference>
<dbReference type="HOGENOM" id="CLU_043773_0_0_2"/>
<dbReference type="PANTHER" id="PTHR43202">
    <property type="entry name" value="NICOTINATE-NUCLEOTIDE PYROPHOSPHORYLASE"/>
    <property type="match status" value="1"/>
</dbReference>
<dbReference type="Pfam" id="PF02749">
    <property type="entry name" value="QRPTase_N"/>
    <property type="match status" value="1"/>
</dbReference>
<evidence type="ECO:0000259" key="3">
    <source>
        <dbReference type="Pfam" id="PF01729"/>
    </source>
</evidence>
<proteinExistence type="predicted"/>
<feature type="domain" description="Quinolinate phosphoribosyl transferase N-terminal" evidence="4">
    <location>
        <begin position="19"/>
        <end position="111"/>
    </location>
</feature>
<dbReference type="Gene3D" id="3.20.20.70">
    <property type="entry name" value="Aldolase class I"/>
    <property type="match status" value="1"/>
</dbReference>
<dbReference type="GO" id="GO:0004514">
    <property type="term" value="F:nicotinate-nucleotide diphosphorylase (carboxylating) activity"/>
    <property type="evidence" value="ECO:0007669"/>
    <property type="project" value="InterPro"/>
</dbReference>
<dbReference type="NCBIfam" id="NF006415">
    <property type="entry name" value="PRK08662.1"/>
    <property type="match status" value="1"/>
</dbReference>
<keyword evidence="6" id="KW-1185">Reference proteome</keyword>
<organism evidence="5 6">
    <name type="scientific">Methanoregula boonei (strain DSM 21154 / JCM 14090 / 6A8)</name>
    <dbReference type="NCBI Taxonomy" id="456442"/>
    <lineage>
        <taxon>Archaea</taxon>
        <taxon>Methanobacteriati</taxon>
        <taxon>Methanobacteriota</taxon>
        <taxon>Stenosarchaea group</taxon>
        <taxon>Methanomicrobia</taxon>
        <taxon>Methanomicrobiales</taxon>
        <taxon>Methanoregulaceae</taxon>
        <taxon>Methanoregula</taxon>
    </lineage>
</organism>
<dbReference type="InterPro" id="IPR036068">
    <property type="entry name" value="Nicotinate_pribotase-like_C"/>
</dbReference>
<dbReference type="eggNOG" id="arCOG01481">
    <property type="taxonomic scope" value="Archaea"/>
</dbReference>
<dbReference type="KEGG" id="mbn:Mboo_0766"/>
<dbReference type="RefSeq" id="WP_012106307.1">
    <property type="nucleotide sequence ID" value="NC_009712.1"/>
</dbReference>
<dbReference type="Proteomes" id="UP000002408">
    <property type="component" value="Chromosome"/>
</dbReference>